<comment type="caution">
    <text evidence="2">The sequence shown here is derived from an EMBL/GenBank/DDBJ whole genome shotgun (WGS) entry which is preliminary data.</text>
</comment>
<keyword evidence="3" id="KW-1185">Reference proteome</keyword>
<dbReference type="RefSeq" id="WP_162249752.1">
    <property type="nucleotide sequence ID" value="NZ_CP083373.1"/>
</dbReference>
<feature type="region of interest" description="Disordered" evidence="1">
    <location>
        <begin position="71"/>
        <end position="90"/>
    </location>
</feature>
<evidence type="ECO:0008006" key="4">
    <source>
        <dbReference type="Google" id="ProtNLM"/>
    </source>
</evidence>
<reference evidence="2 3" key="1">
    <citation type="submission" date="2020-01" db="EMBL/GenBank/DDBJ databases">
        <title>Draft genome assembly of Ensifer adhaerens T173.</title>
        <authorList>
            <person name="Craig J.E."/>
            <person name="Stinchcombe J.R."/>
        </authorList>
    </citation>
    <scope>NUCLEOTIDE SEQUENCE [LARGE SCALE GENOMIC DNA]</scope>
    <source>
        <strain evidence="2 3">T173</strain>
    </source>
</reference>
<proteinExistence type="predicted"/>
<name>A0AAW4FKN2_9HYPH</name>
<dbReference type="Proteomes" id="UP000744980">
    <property type="component" value="Unassembled WGS sequence"/>
</dbReference>
<protein>
    <recommendedName>
        <fullName evidence="4">Transposase</fullName>
    </recommendedName>
</protein>
<sequence>MPIRSDRMKLYPGGGTHSKEWKAFRASLIERARNACEGRPKLPECRAANGQPHPKTGSKVVLTIAQPLRMRRRREPVRRPSPRVDRNDLFAIHGHQAGEWV</sequence>
<gene>
    <name evidence="2" type="ORF">GFB56_18150</name>
</gene>
<evidence type="ECO:0000313" key="3">
    <source>
        <dbReference type="Proteomes" id="UP000744980"/>
    </source>
</evidence>
<dbReference type="AlphaFoldDB" id="A0AAW4FKN2"/>
<evidence type="ECO:0000256" key="1">
    <source>
        <dbReference type="SAM" id="MobiDB-lite"/>
    </source>
</evidence>
<organism evidence="2 3">
    <name type="scientific">Ensifer canadensis</name>
    <dbReference type="NCBI Taxonomy" id="555315"/>
    <lineage>
        <taxon>Bacteria</taxon>
        <taxon>Pseudomonadati</taxon>
        <taxon>Pseudomonadota</taxon>
        <taxon>Alphaproteobacteria</taxon>
        <taxon>Hyphomicrobiales</taxon>
        <taxon>Rhizobiaceae</taxon>
        <taxon>Sinorhizobium/Ensifer group</taxon>
        <taxon>Ensifer</taxon>
    </lineage>
</organism>
<accession>A0AAW4FKN2</accession>
<dbReference type="EMBL" id="WXFA01000011">
    <property type="protein sequence ID" value="MBM3092717.1"/>
    <property type="molecule type" value="Genomic_DNA"/>
</dbReference>
<evidence type="ECO:0000313" key="2">
    <source>
        <dbReference type="EMBL" id="MBM3092717.1"/>
    </source>
</evidence>